<reference evidence="1 2" key="1">
    <citation type="submission" date="2017-09" db="EMBL/GenBank/DDBJ databases">
        <authorList>
            <person name="Varghese N."/>
            <person name="Submissions S."/>
        </authorList>
    </citation>
    <scope>NUCLEOTIDE SEQUENCE [LARGE SCALE GENOMIC DNA]</scope>
    <source>
        <strain evidence="1 2">OK806</strain>
    </source>
</reference>
<proteinExistence type="predicted"/>
<comment type="caution">
    <text evidence="1">The sequence shown here is derived from an EMBL/GenBank/DDBJ whole genome shotgun (WGS) entry which is preliminary data.</text>
</comment>
<sequence>MLNIYSGSQPASPDTAVTSQVLLASLACNATFAPSASGGVLTLNSIANGTGTAGAGAGTAAAWYRLTTSGGTAHIDGTVGISGADLNINNTSIATGQTVSVTGFTLSNGN</sequence>
<protein>
    <submittedName>
        <fullName evidence="1">Uncharacterized protein</fullName>
    </submittedName>
</protein>
<dbReference type="AlphaFoldDB" id="A0A7Z7IAE9"/>
<dbReference type="Proteomes" id="UP000219522">
    <property type="component" value="Unassembled WGS sequence"/>
</dbReference>
<gene>
    <name evidence="1" type="ORF">SAMN05446927_5409</name>
</gene>
<dbReference type="RefSeq" id="WP_208545300.1">
    <property type="nucleotide sequence ID" value="NZ_OCSU01000002.1"/>
</dbReference>
<evidence type="ECO:0000313" key="2">
    <source>
        <dbReference type="Proteomes" id="UP000219522"/>
    </source>
</evidence>
<dbReference type="EMBL" id="OCSU01000002">
    <property type="protein sequence ID" value="SOE82098.1"/>
    <property type="molecule type" value="Genomic_DNA"/>
</dbReference>
<organism evidence="1 2">
    <name type="scientific">Caballeronia arationis</name>
    <dbReference type="NCBI Taxonomy" id="1777142"/>
    <lineage>
        <taxon>Bacteria</taxon>
        <taxon>Pseudomonadati</taxon>
        <taxon>Pseudomonadota</taxon>
        <taxon>Betaproteobacteria</taxon>
        <taxon>Burkholderiales</taxon>
        <taxon>Burkholderiaceae</taxon>
        <taxon>Caballeronia</taxon>
    </lineage>
</organism>
<keyword evidence="2" id="KW-1185">Reference proteome</keyword>
<name>A0A7Z7IAE9_9BURK</name>
<accession>A0A7Z7IAE9</accession>
<evidence type="ECO:0000313" key="1">
    <source>
        <dbReference type="EMBL" id="SOE82098.1"/>
    </source>
</evidence>